<dbReference type="Pfam" id="PF01757">
    <property type="entry name" value="Acyl_transf_3"/>
    <property type="match status" value="1"/>
</dbReference>
<protein>
    <recommendedName>
        <fullName evidence="2">Acyltransferase 3 domain-containing protein</fullName>
    </recommendedName>
</protein>
<feature type="transmembrane region" description="Helical" evidence="1">
    <location>
        <begin position="240"/>
        <end position="259"/>
    </location>
</feature>
<feature type="transmembrane region" description="Helical" evidence="1">
    <location>
        <begin position="328"/>
        <end position="347"/>
    </location>
</feature>
<reference evidence="3" key="1">
    <citation type="submission" date="2022-09" db="EMBL/GenBank/DDBJ databases">
        <title>Actin cytoskeleton and complex cell architecture in an #Asgard archaeon.</title>
        <authorList>
            <person name="Ponce Toledo R.I."/>
            <person name="Schleper C."/>
            <person name="Rodrigues Oliveira T."/>
            <person name="Wollweber F."/>
            <person name="Xu J."/>
            <person name="Rittmann S."/>
            <person name="Klingl A."/>
            <person name="Pilhofer M."/>
        </authorList>
    </citation>
    <scope>NUCLEOTIDE SEQUENCE</scope>
    <source>
        <strain evidence="3">B-35</strain>
    </source>
</reference>
<feature type="transmembrane region" description="Helical" evidence="1">
    <location>
        <begin position="367"/>
        <end position="385"/>
    </location>
</feature>
<feature type="transmembrane region" description="Helical" evidence="1">
    <location>
        <begin position="28"/>
        <end position="48"/>
    </location>
</feature>
<feature type="domain" description="Acyltransferase 3" evidence="2">
    <location>
        <begin position="84"/>
        <end position="419"/>
    </location>
</feature>
<dbReference type="Proteomes" id="UP001208689">
    <property type="component" value="Chromosome"/>
</dbReference>
<feature type="transmembrane region" description="Helical" evidence="1">
    <location>
        <begin position="443"/>
        <end position="467"/>
    </location>
</feature>
<feature type="transmembrane region" description="Helical" evidence="1">
    <location>
        <begin position="156"/>
        <end position="176"/>
    </location>
</feature>
<evidence type="ECO:0000313" key="4">
    <source>
        <dbReference type="Proteomes" id="UP001208689"/>
    </source>
</evidence>
<sequence length="469" mass="55264">MKNSDAVFITILLLSFYALIFTMGLESLILTLILFIFMTISIIGAIFINPRMNDTILNDPLIEESNEKLPNDSRSIVKSKRYFQVDAWKTLMIALVIMDHTFTHTFLHDYGSSYWERISIPILMIVMGFNMGKSFDKQGLRTLKEMYSFSYIENKMKRYVVPFLILYLAHTVLFIFESADFFETNDVVYYENFQNIFIGYTPFYGPGMWFLPVLMSTILIFPLLYWCYKRNSVLTIFGTFVIEISWYFIKAGLYGYFAWDNPARVMTSYFSCHVFALFSAVGMGLWFSTDHDLLSPRNFFIWPIGLLSLIYIIMYQEYGNWYFLTGDYNLGFFPYSGFLFLIGMNFFPMNPKGKLSDIIRRISKSTYHILLTQIFYFSIVYQFFLTMFDPIDPTPDMFDGSPLNYLWFYPLNLLITFSIGMVWNKLENQFYQRAKENTTASSIYKIAIVLALIYFIVRIILIVILFIKY</sequence>
<feature type="transmembrane region" description="Helical" evidence="1">
    <location>
        <begin position="405"/>
        <end position="423"/>
    </location>
</feature>
<dbReference type="EMBL" id="CP104013">
    <property type="protein sequence ID" value="UYP48155.1"/>
    <property type="molecule type" value="Genomic_DNA"/>
</dbReference>
<evidence type="ECO:0000259" key="2">
    <source>
        <dbReference type="Pfam" id="PF01757"/>
    </source>
</evidence>
<dbReference type="InterPro" id="IPR002656">
    <property type="entry name" value="Acyl_transf_3_dom"/>
</dbReference>
<evidence type="ECO:0000256" key="1">
    <source>
        <dbReference type="SAM" id="Phobius"/>
    </source>
</evidence>
<evidence type="ECO:0000313" key="3">
    <source>
        <dbReference type="EMBL" id="UYP48155.1"/>
    </source>
</evidence>
<feature type="transmembrane region" description="Helical" evidence="1">
    <location>
        <begin position="265"/>
        <end position="287"/>
    </location>
</feature>
<keyword evidence="4" id="KW-1185">Reference proteome</keyword>
<feature type="transmembrane region" description="Helical" evidence="1">
    <location>
        <begin position="209"/>
        <end position="228"/>
    </location>
</feature>
<keyword evidence="1" id="KW-1133">Transmembrane helix</keyword>
<gene>
    <name evidence="3" type="ORF">NEF87_004440</name>
</gene>
<accession>A0ABY6HXL6</accession>
<organism evidence="3 4">
    <name type="scientific">Candidatus Lokiarchaeum ossiferum</name>
    <dbReference type="NCBI Taxonomy" id="2951803"/>
    <lineage>
        <taxon>Archaea</taxon>
        <taxon>Promethearchaeati</taxon>
        <taxon>Promethearchaeota</taxon>
        <taxon>Promethearchaeia</taxon>
        <taxon>Promethearchaeales</taxon>
        <taxon>Promethearchaeaceae</taxon>
        <taxon>Candidatus Lokiarchaeum</taxon>
    </lineage>
</organism>
<keyword evidence="1" id="KW-0812">Transmembrane</keyword>
<feature type="transmembrane region" description="Helical" evidence="1">
    <location>
        <begin position="299"/>
        <end position="316"/>
    </location>
</feature>
<name>A0ABY6HXL6_9ARCH</name>
<proteinExistence type="predicted"/>
<keyword evidence="1" id="KW-0472">Membrane</keyword>